<dbReference type="AlphaFoldDB" id="A0A1D8TWJ9"/>
<dbReference type="RefSeq" id="WP_070394381.1">
    <property type="nucleotide sequence ID" value="NZ_CP017599.1"/>
</dbReference>
<dbReference type="EMBL" id="CP017599">
    <property type="protein sequence ID" value="AOX01954.1"/>
    <property type="molecule type" value="Genomic_DNA"/>
</dbReference>
<evidence type="ECO:0000313" key="3">
    <source>
        <dbReference type="Proteomes" id="UP000177870"/>
    </source>
</evidence>
<dbReference type="OrthoDB" id="426839at2"/>
<protein>
    <recommendedName>
        <fullName evidence="1">DUF5615 domain-containing protein</fullName>
    </recommendedName>
</protein>
<gene>
    <name evidence="2" type="ORF">BJP34_23225</name>
</gene>
<dbReference type="Proteomes" id="UP000177870">
    <property type="component" value="Chromosome"/>
</dbReference>
<accession>A0A1D8TWJ9</accession>
<sequence>MTKIRFHLDESVSNAISQGLRRRGIEVTTTSEVGLIGASDHEQLAFATSQQRVLVTHDDDFVVLHQTGITHSGIAYCSPNRRSIGEIIGTLTLIWEVLQPEEMQNHIEFM</sequence>
<evidence type="ECO:0000259" key="1">
    <source>
        <dbReference type="Pfam" id="PF18480"/>
    </source>
</evidence>
<name>A0A1D8TWJ9_9CYAN</name>
<reference evidence="3" key="1">
    <citation type="submission" date="2016-10" db="EMBL/GenBank/DDBJ databases">
        <title>Comparative genomics uncovers the prolific and rare metabolic potential of the cyanobacterial genus Moorea.</title>
        <authorList>
            <person name="Leao T."/>
            <person name="Castelao G."/>
            <person name="Korobeynikov A."/>
            <person name="Monroe E.A."/>
            <person name="Podell S."/>
            <person name="Glukhov E."/>
            <person name="Allen E."/>
            <person name="Gerwick W.H."/>
            <person name="Gerwick L."/>
        </authorList>
    </citation>
    <scope>NUCLEOTIDE SEQUENCE [LARGE SCALE GENOMIC DNA]</scope>
    <source>
        <strain evidence="3">PAL-8-15-08-1</strain>
    </source>
</reference>
<dbReference type="KEGG" id="mpro:BJP34_23225"/>
<proteinExistence type="predicted"/>
<evidence type="ECO:0000313" key="2">
    <source>
        <dbReference type="EMBL" id="AOX01954.1"/>
    </source>
</evidence>
<organism evidence="2 3">
    <name type="scientific">Moorena producens PAL-8-15-08-1</name>
    <dbReference type="NCBI Taxonomy" id="1458985"/>
    <lineage>
        <taxon>Bacteria</taxon>
        <taxon>Bacillati</taxon>
        <taxon>Cyanobacteriota</taxon>
        <taxon>Cyanophyceae</taxon>
        <taxon>Coleofasciculales</taxon>
        <taxon>Coleofasciculaceae</taxon>
        <taxon>Moorena</taxon>
    </lineage>
</organism>
<dbReference type="STRING" id="1458985.BJP34_23225"/>
<feature type="domain" description="DUF5615" evidence="1">
    <location>
        <begin position="5"/>
        <end position="107"/>
    </location>
</feature>
<dbReference type="Pfam" id="PF18480">
    <property type="entry name" value="DUF5615"/>
    <property type="match status" value="1"/>
</dbReference>
<dbReference type="InterPro" id="IPR041049">
    <property type="entry name" value="DUF5615"/>
</dbReference>